<accession>A0A9P1GXD6</accession>
<dbReference type="InterPro" id="IPR005018">
    <property type="entry name" value="DOMON_domain"/>
</dbReference>
<dbReference type="CDD" id="cd09630">
    <property type="entry name" value="CDH_like_cytochrome"/>
    <property type="match status" value="1"/>
</dbReference>
<evidence type="ECO:0000313" key="3">
    <source>
        <dbReference type="EMBL" id="CAI4211648.1"/>
    </source>
</evidence>
<keyword evidence="4" id="KW-1185">Reference proteome</keyword>
<dbReference type="PANTHER" id="PTHR47797:SF5">
    <property type="entry name" value="CELLOBIOSE DEHYDROGENASE CYTOCHROME DOMAIN-CONTAINING PROTEIN"/>
    <property type="match status" value="1"/>
</dbReference>
<name>A0A9P1GXD6_9PEZI</name>
<dbReference type="SUPFAM" id="SSF49344">
    <property type="entry name" value="CBD9-like"/>
    <property type="match status" value="1"/>
</dbReference>
<organism evidence="3 4">
    <name type="scientific">Parascedosporium putredinis</name>
    <dbReference type="NCBI Taxonomy" id="1442378"/>
    <lineage>
        <taxon>Eukaryota</taxon>
        <taxon>Fungi</taxon>
        <taxon>Dikarya</taxon>
        <taxon>Ascomycota</taxon>
        <taxon>Pezizomycotina</taxon>
        <taxon>Sordariomycetes</taxon>
        <taxon>Hypocreomycetidae</taxon>
        <taxon>Microascales</taxon>
        <taxon>Microascaceae</taxon>
        <taxon>Parascedosporium</taxon>
    </lineage>
</organism>
<keyword evidence="1" id="KW-0732">Signal</keyword>
<dbReference type="Pfam" id="PF16010">
    <property type="entry name" value="CDH-cyt"/>
    <property type="match status" value="1"/>
</dbReference>
<dbReference type="OrthoDB" id="413885at2759"/>
<evidence type="ECO:0000313" key="4">
    <source>
        <dbReference type="Proteomes" id="UP000838763"/>
    </source>
</evidence>
<feature type="domain" description="DOMON" evidence="2">
    <location>
        <begin position="84"/>
        <end position="176"/>
    </location>
</feature>
<dbReference type="AlphaFoldDB" id="A0A9P1GXD6"/>
<dbReference type="Proteomes" id="UP000838763">
    <property type="component" value="Unassembled WGS sequence"/>
</dbReference>
<dbReference type="SMART" id="SM00664">
    <property type="entry name" value="DoH"/>
    <property type="match status" value="1"/>
</dbReference>
<protein>
    <recommendedName>
        <fullName evidence="2">DOMON domain-containing protein</fullName>
    </recommendedName>
</protein>
<sequence length="247" mass="25827">MKSFLALPALLGLAVAFPTASEDTHAIQKRQATLTQWCSPTTSLCYNQYTTGGASAFRIAISDSSTVNDFDIAVQLIAPMGQGWVGLSWGGSMSQAPLTVAWPNGQDVTLSSRWADGHQKPIVYQAATYVVLADTGTNGTHYTLSVACKGCSSWVRPSGTKVLASNGGVRLAWAQNTQAATVAQPANPASDFNYHHYHGYFDASFQDSKVPAAQFSAALAMTKPGVNTAAAATAVPEPDVAAPVPSS</sequence>
<dbReference type="EMBL" id="CALLCH030000002">
    <property type="protein sequence ID" value="CAI4211648.1"/>
    <property type="molecule type" value="Genomic_DNA"/>
</dbReference>
<reference evidence="3" key="1">
    <citation type="submission" date="2022-11" db="EMBL/GenBank/DDBJ databases">
        <authorList>
            <person name="Scott C."/>
            <person name="Bruce N."/>
        </authorList>
    </citation>
    <scope>NUCLEOTIDE SEQUENCE</scope>
</reference>
<feature type="signal peptide" evidence="1">
    <location>
        <begin position="1"/>
        <end position="16"/>
    </location>
</feature>
<feature type="chain" id="PRO_5040236701" description="DOMON domain-containing protein" evidence="1">
    <location>
        <begin position="17"/>
        <end position="247"/>
    </location>
</feature>
<evidence type="ECO:0000259" key="2">
    <source>
        <dbReference type="SMART" id="SM00664"/>
    </source>
</evidence>
<gene>
    <name evidence="3" type="ORF">PPNO1_LOCUS1424</name>
</gene>
<dbReference type="PANTHER" id="PTHR47797">
    <property type="entry name" value="DEHYDROGENASE, PUTATIVE (AFU_ORTHOLOGUE AFUA_8G05805)-RELATED"/>
    <property type="match status" value="1"/>
</dbReference>
<dbReference type="Gene3D" id="2.60.40.1210">
    <property type="entry name" value="Cellobiose dehydrogenase, cytochrome domain"/>
    <property type="match status" value="1"/>
</dbReference>
<dbReference type="InterPro" id="IPR015920">
    <property type="entry name" value="Cellobiose_DH-like_cyt"/>
</dbReference>
<comment type="caution">
    <text evidence="3">The sequence shown here is derived from an EMBL/GenBank/DDBJ whole genome shotgun (WGS) entry which is preliminary data.</text>
</comment>
<proteinExistence type="predicted"/>
<evidence type="ECO:0000256" key="1">
    <source>
        <dbReference type="SAM" id="SignalP"/>
    </source>
</evidence>